<organism evidence="2 3">
    <name type="scientific">Actinokineospora spheciospongiae</name>
    <dbReference type="NCBI Taxonomy" id="909613"/>
    <lineage>
        <taxon>Bacteria</taxon>
        <taxon>Bacillati</taxon>
        <taxon>Actinomycetota</taxon>
        <taxon>Actinomycetes</taxon>
        <taxon>Pseudonocardiales</taxon>
        <taxon>Pseudonocardiaceae</taxon>
        <taxon>Actinokineospora</taxon>
    </lineage>
</organism>
<dbReference type="Pfam" id="PF13672">
    <property type="entry name" value="PP2C_2"/>
    <property type="match status" value="1"/>
</dbReference>
<dbReference type="Proteomes" id="UP000019277">
    <property type="component" value="Unassembled WGS sequence"/>
</dbReference>
<evidence type="ECO:0000313" key="2">
    <source>
        <dbReference type="EMBL" id="EWC63694.1"/>
    </source>
</evidence>
<name>W7JCD0_9PSEU</name>
<keyword evidence="3" id="KW-1185">Reference proteome</keyword>
<proteinExistence type="predicted"/>
<dbReference type="AlphaFoldDB" id="W7JCD0"/>
<gene>
    <name evidence="2" type="ORF">UO65_0991</name>
</gene>
<dbReference type="EMBL" id="AYXG01000039">
    <property type="protein sequence ID" value="EWC63694.1"/>
    <property type="molecule type" value="Genomic_DNA"/>
</dbReference>
<accession>W7JCD0</accession>
<reference evidence="2 3" key="1">
    <citation type="journal article" date="2014" name="Genome Announc.">
        <title>Draft Genome Sequence of the Antitrypanosomally Active Sponge-Associated Bacterium Actinokineospora sp. Strain EG49.</title>
        <authorList>
            <person name="Harjes J."/>
            <person name="Ryu T."/>
            <person name="Abdelmohsen U.R."/>
            <person name="Moitinho-Silva L."/>
            <person name="Horn H."/>
            <person name="Ravasi T."/>
            <person name="Hentschel U."/>
        </authorList>
    </citation>
    <scope>NUCLEOTIDE SEQUENCE [LARGE SCALE GENOMIC DNA]</scope>
    <source>
        <strain evidence="2 3">EG49</strain>
    </source>
</reference>
<dbReference type="InterPro" id="IPR001932">
    <property type="entry name" value="PPM-type_phosphatase-like_dom"/>
</dbReference>
<dbReference type="InterPro" id="IPR036457">
    <property type="entry name" value="PPM-type-like_dom_sf"/>
</dbReference>
<dbReference type="eggNOG" id="COG0631">
    <property type="taxonomic scope" value="Bacteria"/>
</dbReference>
<comment type="caution">
    <text evidence="2">The sequence shown here is derived from an EMBL/GenBank/DDBJ whole genome shotgun (WGS) entry which is preliminary data.</text>
</comment>
<sequence length="248" mass="25504">MQVSTLSGAAGSRTGRRRRVNHDVAHLGLGPLLAVVADGLGSSPGSAHASRTAVELLIGHAGGGVDGLRAAVVAAHERAATHAAGNTTFAGCALTALAECADGFWVVHLGGSRLYRLRRGLLELLTTDHTMAWLDTVHSPPPFGPPATNPTRRHLTRYVGHFDRPAPDLLRLDVAGGDVLLLCSDGVSGQVPHTRIAEVLGSPGAPEAMVATLLADAEAAGGEDNATAVVVRADRHAPAGTPPQLSRR</sequence>
<dbReference type="SMART" id="SM00331">
    <property type="entry name" value="PP2C_SIG"/>
    <property type="match status" value="1"/>
</dbReference>
<dbReference type="SMART" id="SM00332">
    <property type="entry name" value="PP2Cc"/>
    <property type="match status" value="1"/>
</dbReference>
<dbReference type="SUPFAM" id="SSF81606">
    <property type="entry name" value="PP2C-like"/>
    <property type="match status" value="1"/>
</dbReference>
<dbReference type="Gene3D" id="3.60.40.10">
    <property type="entry name" value="PPM-type phosphatase domain"/>
    <property type="match status" value="1"/>
</dbReference>
<protein>
    <submittedName>
        <fullName evidence="2">Protein serine/threonine phosphatase PrpC, regulation of stationary phase</fullName>
    </submittedName>
</protein>
<evidence type="ECO:0000313" key="3">
    <source>
        <dbReference type="Proteomes" id="UP000019277"/>
    </source>
</evidence>
<dbReference type="PATRIC" id="fig|909613.9.peg.1005"/>
<dbReference type="STRING" id="909613.UO65_0991"/>
<dbReference type="PROSITE" id="PS51746">
    <property type="entry name" value="PPM_2"/>
    <property type="match status" value="1"/>
</dbReference>
<evidence type="ECO:0000259" key="1">
    <source>
        <dbReference type="PROSITE" id="PS51746"/>
    </source>
</evidence>
<feature type="domain" description="PPM-type phosphatase" evidence="1">
    <location>
        <begin position="6"/>
        <end position="233"/>
    </location>
</feature>